<keyword evidence="4" id="KW-0408">Iron</keyword>
<name>A0A117UUB1_9SPHN</name>
<keyword evidence="3" id="KW-0479">Metal-binding</keyword>
<dbReference type="NCBIfam" id="TIGR03977">
    <property type="entry name" value="rSAM_pair_HxsC"/>
    <property type="match status" value="1"/>
</dbReference>
<dbReference type="EMBL" id="LLZS01000007">
    <property type="protein sequence ID" value="KUR71001.1"/>
    <property type="molecule type" value="Genomic_DNA"/>
</dbReference>
<evidence type="ECO:0000256" key="2">
    <source>
        <dbReference type="ARBA" id="ARBA00022691"/>
    </source>
</evidence>
<dbReference type="PANTHER" id="PTHR11228">
    <property type="entry name" value="RADICAL SAM DOMAIN PROTEIN"/>
    <property type="match status" value="1"/>
</dbReference>
<gene>
    <name evidence="7" type="ORF">AQZ52_09845</name>
</gene>
<dbReference type="InterPro" id="IPR024032">
    <property type="entry name" value="rSAM_paired_HxsC"/>
</dbReference>
<dbReference type="OrthoDB" id="4501241at2"/>
<feature type="domain" description="Radical SAM core" evidence="6">
    <location>
        <begin position="89"/>
        <end position="240"/>
    </location>
</feature>
<evidence type="ECO:0000256" key="4">
    <source>
        <dbReference type="ARBA" id="ARBA00023004"/>
    </source>
</evidence>
<dbReference type="Proteomes" id="UP000058012">
    <property type="component" value="Unassembled WGS sequence"/>
</dbReference>
<dbReference type="GO" id="GO:0051536">
    <property type="term" value="F:iron-sulfur cluster binding"/>
    <property type="evidence" value="ECO:0007669"/>
    <property type="project" value="UniProtKB-KW"/>
</dbReference>
<evidence type="ECO:0000256" key="1">
    <source>
        <dbReference type="ARBA" id="ARBA00001966"/>
    </source>
</evidence>
<keyword evidence="8" id="KW-1185">Reference proteome</keyword>
<organism evidence="7 8">
    <name type="scientific">Novosphingobium fuchskuhlense</name>
    <dbReference type="NCBI Taxonomy" id="1117702"/>
    <lineage>
        <taxon>Bacteria</taxon>
        <taxon>Pseudomonadati</taxon>
        <taxon>Pseudomonadota</taxon>
        <taxon>Alphaproteobacteria</taxon>
        <taxon>Sphingomonadales</taxon>
        <taxon>Sphingomonadaceae</taxon>
        <taxon>Novosphingobium</taxon>
    </lineage>
</organism>
<dbReference type="SUPFAM" id="SSF102114">
    <property type="entry name" value="Radical SAM enzymes"/>
    <property type="match status" value="1"/>
</dbReference>
<sequence length="360" mass="39770">MIPLMRPALADAEGPYVTRLRTSRIGTASDDAILIEGADDGSVFSGRLGLVVIDGVRAEDLDGDIVLVDPRRGRVERLLRVGSTTNTLLVTERCDQLCVMCSQPPKKTHVDRFDLLEEACRLAPDGMLIGISGGEPTLYKERLLTLIERTLAARPDLGFHVLTNAQHFEASDVARLGRSAYRRVSWGIPLYASEAALHDNIVGKEGAFAKLEEGLAHLAMAGARVELRTVVLSDNIDAFPALAGYVAARLRFVEAWSIMQLEHIGFARNRWEQLFFDHVQRFGPIAEALNRALLHGVRAQLFNFPRCTVPAAYRRLAIASISDWKRKFAPACLRCGERSACSGFFEWHPDEQAALAVQPL</sequence>
<dbReference type="Pfam" id="PF04055">
    <property type="entry name" value="Radical_SAM"/>
    <property type="match status" value="1"/>
</dbReference>
<dbReference type="GO" id="GO:0046872">
    <property type="term" value="F:metal ion binding"/>
    <property type="evidence" value="ECO:0007669"/>
    <property type="project" value="UniProtKB-KW"/>
</dbReference>
<dbReference type="PANTHER" id="PTHR11228:SF7">
    <property type="entry name" value="PQQA PEPTIDE CYCLASE"/>
    <property type="match status" value="1"/>
</dbReference>
<evidence type="ECO:0000256" key="5">
    <source>
        <dbReference type="ARBA" id="ARBA00023014"/>
    </source>
</evidence>
<comment type="caution">
    <text evidence="7">The sequence shown here is derived from an EMBL/GenBank/DDBJ whole genome shotgun (WGS) entry which is preliminary data.</text>
</comment>
<evidence type="ECO:0000256" key="3">
    <source>
        <dbReference type="ARBA" id="ARBA00022723"/>
    </source>
</evidence>
<dbReference type="SFLD" id="SFLDG01103">
    <property type="entry name" value="Uncharacterised_Radical_SAM_Su"/>
    <property type="match status" value="1"/>
</dbReference>
<protein>
    <submittedName>
        <fullName evidence="7">His-Xaa-Ser system radical SAM maturase HxsC</fullName>
    </submittedName>
</protein>
<dbReference type="InterPro" id="IPR050377">
    <property type="entry name" value="Radical_SAM_PqqE_MftC-like"/>
</dbReference>
<dbReference type="AlphaFoldDB" id="A0A117UUB1"/>
<dbReference type="GO" id="GO:0003824">
    <property type="term" value="F:catalytic activity"/>
    <property type="evidence" value="ECO:0007669"/>
    <property type="project" value="InterPro"/>
</dbReference>
<keyword evidence="2" id="KW-0949">S-adenosyl-L-methionine</keyword>
<evidence type="ECO:0000313" key="8">
    <source>
        <dbReference type="Proteomes" id="UP000058012"/>
    </source>
</evidence>
<dbReference type="CDD" id="cd01335">
    <property type="entry name" value="Radical_SAM"/>
    <property type="match status" value="1"/>
</dbReference>
<keyword evidence="5" id="KW-0411">Iron-sulfur</keyword>
<evidence type="ECO:0000259" key="6">
    <source>
        <dbReference type="Pfam" id="PF04055"/>
    </source>
</evidence>
<comment type="cofactor">
    <cofactor evidence="1">
        <name>[4Fe-4S] cluster</name>
        <dbReference type="ChEBI" id="CHEBI:49883"/>
    </cofactor>
</comment>
<dbReference type="SFLD" id="SFLDS00029">
    <property type="entry name" value="Radical_SAM"/>
    <property type="match status" value="1"/>
</dbReference>
<dbReference type="Gene3D" id="3.20.20.70">
    <property type="entry name" value="Aldolase class I"/>
    <property type="match status" value="1"/>
</dbReference>
<dbReference type="InterPro" id="IPR007197">
    <property type="entry name" value="rSAM"/>
</dbReference>
<dbReference type="InterPro" id="IPR013785">
    <property type="entry name" value="Aldolase_TIM"/>
</dbReference>
<dbReference type="RefSeq" id="WP_067909868.1">
    <property type="nucleotide sequence ID" value="NZ_KQ954245.1"/>
</dbReference>
<reference evidence="7 8" key="1">
    <citation type="submission" date="2015-10" db="EMBL/GenBank/DDBJ databases">
        <title>Draft genome sequence of Novosphingobium fuchskuhlense DSM 25065 isolated from a surface water sample of the southwest basin of Lake Grosse Fuchskuhle.</title>
        <authorList>
            <person name="Ruckert C."/>
            <person name="Winkler A."/>
            <person name="Glaeser J."/>
            <person name="Grossart H.-P."/>
            <person name="Kalinowski J."/>
            <person name="Glaeser S."/>
        </authorList>
    </citation>
    <scope>NUCLEOTIDE SEQUENCE [LARGE SCALE GENOMIC DNA]</scope>
    <source>
        <strain evidence="7 8">FNE08-7</strain>
    </source>
</reference>
<evidence type="ECO:0000313" key="7">
    <source>
        <dbReference type="EMBL" id="KUR71001.1"/>
    </source>
</evidence>
<dbReference type="STRING" id="1117702.AQZ52_09845"/>
<proteinExistence type="predicted"/>
<accession>A0A117UUB1</accession>
<dbReference type="InterPro" id="IPR058240">
    <property type="entry name" value="rSAM_sf"/>
</dbReference>